<evidence type="ECO:0000256" key="1">
    <source>
        <dbReference type="SAM" id="Coils"/>
    </source>
</evidence>
<feature type="transmembrane region" description="Helical" evidence="3">
    <location>
        <begin position="63"/>
        <end position="82"/>
    </location>
</feature>
<dbReference type="EMBL" id="JANIBJ010000005">
    <property type="protein sequence ID" value="MCQ8103270.1"/>
    <property type="molecule type" value="Genomic_DNA"/>
</dbReference>
<keyword evidence="5" id="KW-1185">Reference proteome</keyword>
<accession>A0ABT1TCT7</accession>
<keyword evidence="1" id="KW-0175">Coiled coil</keyword>
<dbReference type="Proteomes" id="UP001524499">
    <property type="component" value="Unassembled WGS sequence"/>
</dbReference>
<keyword evidence="3" id="KW-0472">Membrane</keyword>
<reference evidence="4 5" key="1">
    <citation type="submission" date="2022-07" db="EMBL/GenBank/DDBJ databases">
        <title>Methylomonas rivi sp. nov., Methylomonas rosea sp. nov., Methylomonas aureus sp. nov. and Methylomonas subterranea sp. nov., four novel methanotrophs isolated from a freshwater creek and the deep terrestrial subsurface.</title>
        <authorList>
            <person name="Abin C."/>
            <person name="Sankaranarayanan K."/>
            <person name="Garner C."/>
            <person name="Sindelar R."/>
            <person name="Kotary K."/>
            <person name="Garner R."/>
            <person name="Barclay S."/>
            <person name="Lawson P."/>
            <person name="Krumholz L."/>
        </authorList>
    </citation>
    <scope>NUCLEOTIDE SEQUENCE [LARGE SCALE GENOMIC DNA]</scope>
    <source>
        <strain evidence="4 5">SURF-2</strain>
    </source>
</reference>
<protein>
    <submittedName>
        <fullName evidence="4">Uncharacterized protein</fullName>
    </submittedName>
</protein>
<feature type="coiled-coil region" evidence="1">
    <location>
        <begin position="31"/>
        <end position="58"/>
    </location>
</feature>
<evidence type="ECO:0000313" key="4">
    <source>
        <dbReference type="EMBL" id="MCQ8103270.1"/>
    </source>
</evidence>
<sequence>MSNIYKHPTWWDNKNTTQPPEPPDMELNVRVAKLEEKINGFDKRLDLVEKDLRELIKKVDGHLLILSGMIITVAVGLAGLLAKGFHWI</sequence>
<keyword evidence="3" id="KW-0812">Transmembrane</keyword>
<feature type="region of interest" description="Disordered" evidence="2">
    <location>
        <begin position="1"/>
        <end position="24"/>
    </location>
</feature>
<evidence type="ECO:0000256" key="3">
    <source>
        <dbReference type="SAM" id="Phobius"/>
    </source>
</evidence>
<gene>
    <name evidence="4" type="ORF">NP590_04050</name>
</gene>
<organism evidence="4 5">
    <name type="scientific">Methylomonas subterranea</name>
    <dbReference type="NCBI Taxonomy" id="2952225"/>
    <lineage>
        <taxon>Bacteria</taxon>
        <taxon>Pseudomonadati</taxon>
        <taxon>Pseudomonadota</taxon>
        <taxon>Gammaproteobacteria</taxon>
        <taxon>Methylococcales</taxon>
        <taxon>Methylococcaceae</taxon>
        <taxon>Methylomonas</taxon>
    </lineage>
</organism>
<evidence type="ECO:0000256" key="2">
    <source>
        <dbReference type="SAM" id="MobiDB-lite"/>
    </source>
</evidence>
<name>A0ABT1TCT7_9GAMM</name>
<proteinExistence type="predicted"/>
<keyword evidence="3" id="KW-1133">Transmembrane helix</keyword>
<evidence type="ECO:0000313" key="5">
    <source>
        <dbReference type="Proteomes" id="UP001524499"/>
    </source>
</evidence>
<dbReference type="RefSeq" id="WP_256600955.1">
    <property type="nucleotide sequence ID" value="NZ_JANIBJ010000005.1"/>
</dbReference>
<comment type="caution">
    <text evidence="4">The sequence shown here is derived from an EMBL/GenBank/DDBJ whole genome shotgun (WGS) entry which is preliminary data.</text>
</comment>